<dbReference type="EMBL" id="JABMIG020000002">
    <property type="protein sequence ID" value="KAL3805708.1"/>
    <property type="molecule type" value="Genomic_DNA"/>
</dbReference>
<evidence type="ECO:0000313" key="2">
    <source>
        <dbReference type="EMBL" id="KAL3805708.1"/>
    </source>
</evidence>
<dbReference type="Proteomes" id="UP001516023">
    <property type="component" value="Unassembled WGS sequence"/>
</dbReference>
<protein>
    <submittedName>
        <fullName evidence="2">Uncharacterized protein</fullName>
    </submittedName>
</protein>
<feature type="region of interest" description="Disordered" evidence="1">
    <location>
        <begin position="470"/>
        <end position="489"/>
    </location>
</feature>
<feature type="region of interest" description="Disordered" evidence="1">
    <location>
        <begin position="364"/>
        <end position="396"/>
    </location>
</feature>
<keyword evidence="3" id="KW-1185">Reference proteome</keyword>
<feature type="region of interest" description="Disordered" evidence="1">
    <location>
        <begin position="292"/>
        <end position="348"/>
    </location>
</feature>
<accession>A0ABD3QZQ2</accession>
<feature type="region of interest" description="Disordered" evidence="1">
    <location>
        <begin position="152"/>
        <end position="272"/>
    </location>
</feature>
<proteinExistence type="predicted"/>
<feature type="region of interest" description="Disordered" evidence="1">
    <location>
        <begin position="509"/>
        <end position="541"/>
    </location>
</feature>
<feature type="compositionally biased region" description="Polar residues" evidence="1">
    <location>
        <begin position="515"/>
        <end position="527"/>
    </location>
</feature>
<comment type="caution">
    <text evidence="2">The sequence shown here is derived from an EMBL/GenBank/DDBJ whole genome shotgun (WGS) entry which is preliminary data.</text>
</comment>
<feature type="compositionally biased region" description="Polar residues" evidence="1">
    <location>
        <begin position="229"/>
        <end position="240"/>
    </location>
</feature>
<organism evidence="2 3">
    <name type="scientific">Cyclotella cryptica</name>
    <dbReference type="NCBI Taxonomy" id="29204"/>
    <lineage>
        <taxon>Eukaryota</taxon>
        <taxon>Sar</taxon>
        <taxon>Stramenopiles</taxon>
        <taxon>Ochrophyta</taxon>
        <taxon>Bacillariophyta</taxon>
        <taxon>Coscinodiscophyceae</taxon>
        <taxon>Thalassiosirophycidae</taxon>
        <taxon>Stephanodiscales</taxon>
        <taxon>Stephanodiscaceae</taxon>
        <taxon>Cyclotella</taxon>
    </lineage>
</organism>
<sequence>MNGALSSTMKSRRIQPLLPGRSAEKGSVHDAAQWTQPKNALTVCHNSAKLDDSFRKGITIDVETFSGGKSRQNVMHPLNKLGTGRRPWWKKSTDNFEYPDTSFRDAPRENKNELDSRHELSHFSDTPGRPTSFSTITGNVDHLGHSFRIATQKKDKESRRKNFLSRSLSNISSARPTSLSKSMDNFERKEKSFRIATDKNREDARCSGQDFSRQYSNPIGGRPAWLSKSVGNVEQLDSSFRISSRKRPKDSRRKNNIPYPLSTSSHVAPTSLSSSIGSADYLDNSFKLEPQKKSAQSLRAQSGGRPTSLSKSMGNVESLDKSFKLARHQQQKEWTPSGGRPTPLSKSLGNVEYLDSSFRIASQKKAKASTSRKGAPNSFSTANGRRPTSLSKSTGNGSCLDNSFQLTLQKKPEEPIGEKICYTHSTAKWRTTHMVDLPIGGRPTWLSKSVGNVDYLDSSLKLAPQKKPNMLKHRKDVSQSLSTPSRCPTWLSKSMGNTEYVDNLFNLEPQKTPKSRQSISHSFSNVSGGRPDPPSKSIGKAKGSFSFKMAQGDEEGSSKMRSSRLFNLMVSKKRVTERQATLQTSHCIGQEHTGSVRHRGKRKIKVHDDDKDGCNGYCKPCRSVNHSRDFDSHSDAMDIESMICKNINGDGPSQRSQFTLSLVSDFSDAGTLYESKTENEDGQFRLSFVSDLSDASGLSGIRNCYTKKEGDVFNDAQEERSGNACQVSESIIAAFSQREKNLRSSATNSTPFHLKQLSSSFLPLELTSMHSYYIGRDSYLKSSFLSDDSSERSVFSADFTVTGLFLDDTSPTPNSVYQYCTYDSFMSTNDTMPLSASYELAEDDSHATFPSQELEDDSAVGICGSPLSSDVDSVTYNIHTKNPGCGSTVPQPRRSTSKAVVQAVAAMFKGTRSQRSECNLALELYKKDGNSQNGGVVKDRNSKRFAFDFSAWEKRHK</sequence>
<gene>
    <name evidence="2" type="ORF">HJC23_005952</name>
</gene>
<feature type="compositionally biased region" description="Polar residues" evidence="1">
    <location>
        <begin position="164"/>
        <end position="183"/>
    </location>
</feature>
<feature type="compositionally biased region" description="Polar residues" evidence="1">
    <location>
        <begin position="293"/>
        <end position="315"/>
    </location>
</feature>
<feature type="compositionally biased region" description="Polar residues" evidence="1">
    <location>
        <begin position="261"/>
        <end position="272"/>
    </location>
</feature>
<reference evidence="2 3" key="1">
    <citation type="journal article" date="2020" name="G3 (Bethesda)">
        <title>Improved Reference Genome for Cyclotella cryptica CCMP332, a Model for Cell Wall Morphogenesis, Salinity Adaptation, and Lipid Production in Diatoms (Bacillariophyta).</title>
        <authorList>
            <person name="Roberts W.R."/>
            <person name="Downey K.M."/>
            <person name="Ruck E.C."/>
            <person name="Traller J.C."/>
            <person name="Alverson A.J."/>
        </authorList>
    </citation>
    <scope>NUCLEOTIDE SEQUENCE [LARGE SCALE GENOMIC DNA]</scope>
    <source>
        <strain evidence="2 3">CCMP332</strain>
    </source>
</reference>
<evidence type="ECO:0000256" key="1">
    <source>
        <dbReference type="SAM" id="MobiDB-lite"/>
    </source>
</evidence>
<feature type="region of interest" description="Disordered" evidence="1">
    <location>
        <begin position="1"/>
        <end position="30"/>
    </location>
</feature>
<evidence type="ECO:0000313" key="3">
    <source>
        <dbReference type="Proteomes" id="UP001516023"/>
    </source>
</evidence>
<dbReference type="AlphaFoldDB" id="A0ABD3QZQ2"/>
<name>A0ABD3QZQ2_9STRA</name>
<feature type="compositionally biased region" description="Polar residues" evidence="1">
    <location>
        <begin position="478"/>
        <end position="489"/>
    </location>
</feature>
<feature type="compositionally biased region" description="Basic and acidic residues" evidence="1">
    <location>
        <begin position="184"/>
        <end position="205"/>
    </location>
</feature>
<feature type="compositionally biased region" description="Polar residues" evidence="1">
    <location>
        <begin position="368"/>
        <end position="396"/>
    </location>
</feature>
<feature type="compositionally biased region" description="Basic residues" evidence="1">
    <location>
        <begin position="243"/>
        <end position="255"/>
    </location>
</feature>